<evidence type="ECO:0000256" key="3">
    <source>
        <dbReference type="ARBA" id="ARBA00022898"/>
    </source>
</evidence>
<dbReference type="GO" id="GO:0035999">
    <property type="term" value="P:tetrahydrofolate interconversion"/>
    <property type="evidence" value="ECO:0007669"/>
    <property type="project" value="UniProtKB-UniPathway"/>
</dbReference>
<dbReference type="InterPro" id="IPR015424">
    <property type="entry name" value="PyrdxlP-dep_Trfase"/>
</dbReference>
<dbReference type="GO" id="GO:0005739">
    <property type="term" value="C:mitochondrion"/>
    <property type="evidence" value="ECO:0007669"/>
    <property type="project" value="TreeGrafter"/>
</dbReference>
<dbReference type="SUPFAM" id="SSF53383">
    <property type="entry name" value="PLP-dependent transferases"/>
    <property type="match status" value="1"/>
</dbReference>
<dbReference type="InterPro" id="IPR015422">
    <property type="entry name" value="PyrdxlP-dep_Trfase_small"/>
</dbReference>
<dbReference type="Gene3D" id="3.40.640.10">
    <property type="entry name" value="Type I PLP-dependent aspartate aminotransferase-like (Major domain)"/>
    <property type="match status" value="1"/>
</dbReference>
<evidence type="ECO:0000256" key="2">
    <source>
        <dbReference type="ARBA" id="ARBA00001933"/>
    </source>
</evidence>
<proteinExistence type="predicted"/>
<dbReference type="EMBL" id="LVLJ01001514">
    <property type="protein sequence ID" value="OAE29186.1"/>
    <property type="molecule type" value="Genomic_DNA"/>
</dbReference>
<dbReference type="InterPro" id="IPR049943">
    <property type="entry name" value="Ser_HO-MeTrfase-like"/>
</dbReference>
<dbReference type="Pfam" id="PF00464">
    <property type="entry name" value="SHMT"/>
    <property type="match status" value="1"/>
</dbReference>
<keyword evidence="3" id="KW-0663">Pyridoxal phosphate</keyword>
<evidence type="ECO:0000256" key="1">
    <source>
        <dbReference type="ARBA" id="ARBA00001528"/>
    </source>
</evidence>
<name>A0A176WAT2_MARPO</name>
<protein>
    <recommendedName>
        <fullName evidence="4">Serine hydroxymethyltransferase-like domain-containing protein</fullName>
    </recommendedName>
</protein>
<feature type="domain" description="Serine hydroxymethyltransferase-like" evidence="4">
    <location>
        <begin position="1"/>
        <end position="62"/>
    </location>
</feature>
<evidence type="ECO:0000259" key="4">
    <source>
        <dbReference type="Pfam" id="PF00464"/>
    </source>
</evidence>
<comment type="catalytic activity">
    <reaction evidence="1">
        <text>(6R)-5,10-methylene-5,6,7,8-tetrahydrofolate + glycine + H2O = (6S)-5,6,7,8-tetrahydrofolate + L-serine</text>
        <dbReference type="Rhea" id="RHEA:15481"/>
        <dbReference type="ChEBI" id="CHEBI:15377"/>
        <dbReference type="ChEBI" id="CHEBI:15636"/>
        <dbReference type="ChEBI" id="CHEBI:33384"/>
        <dbReference type="ChEBI" id="CHEBI:57305"/>
        <dbReference type="ChEBI" id="CHEBI:57453"/>
        <dbReference type="EC" id="2.1.2.1"/>
    </reaction>
</comment>
<dbReference type="GO" id="GO:0019264">
    <property type="term" value="P:glycine biosynthetic process from serine"/>
    <property type="evidence" value="ECO:0007669"/>
    <property type="project" value="TreeGrafter"/>
</dbReference>
<dbReference type="InterPro" id="IPR015421">
    <property type="entry name" value="PyrdxlP-dep_Trfase_major"/>
</dbReference>
<dbReference type="PANTHER" id="PTHR11680">
    <property type="entry name" value="SERINE HYDROXYMETHYLTRANSFERASE"/>
    <property type="match status" value="1"/>
</dbReference>
<evidence type="ECO:0000313" key="6">
    <source>
        <dbReference type="Proteomes" id="UP000077202"/>
    </source>
</evidence>
<keyword evidence="6" id="KW-1185">Reference proteome</keyword>
<accession>A0A176WAT2</accession>
<evidence type="ECO:0000313" key="5">
    <source>
        <dbReference type="EMBL" id="OAE29186.1"/>
    </source>
</evidence>
<dbReference type="Proteomes" id="UP000077202">
    <property type="component" value="Unassembled WGS sequence"/>
</dbReference>
<gene>
    <name evidence="5" type="ORF">AXG93_1862s1440</name>
</gene>
<dbReference type="GO" id="GO:0030170">
    <property type="term" value="F:pyridoxal phosphate binding"/>
    <property type="evidence" value="ECO:0007669"/>
    <property type="project" value="TreeGrafter"/>
</dbReference>
<dbReference type="Gene3D" id="3.90.1150.10">
    <property type="entry name" value="Aspartate Aminotransferase, domain 1"/>
    <property type="match status" value="1"/>
</dbReference>
<comment type="caution">
    <text evidence="5">The sequence shown here is derived from an EMBL/GenBank/DDBJ whole genome shotgun (WGS) entry which is preliminary data.</text>
</comment>
<organism evidence="5 6">
    <name type="scientific">Marchantia polymorpha subsp. ruderalis</name>
    <dbReference type="NCBI Taxonomy" id="1480154"/>
    <lineage>
        <taxon>Eukaryota</taxon>
        <taxon>Viridiplantae</taxon>
        <taxon>Streptophyta</taxon>
        <taxon>Embryophyta</taxon>
        <taxon>Marchantiophyta</taxon>
        <taxon>Marchantiopsida</taxon>
        <taxon>Marchantiidae</taxon>
        <taxon>Marchantiales</taxon>
        <taxon>Marchantiaceae</taxon>
        <taxon>Marchantia</taxon>
    </lineage>
</organism>
<comment type="cofactor">
    <cofactor evidence="2">
        <name>pyridoxal 5'-phosphate</name>
        <dbReference type="ChEBI" id="CHEBI:597326"/>
    </cofactor>
</comment>
<sequence>MIFYTKRPKPAKKGQIGEVNYDNEDKINFTVFPSLQGGPHNHQIAALAVALKQANTPHVQEVRQARNKVERVSELAHITLNKNAVFGDSSALAPGGVRMVTLDSFL</sequence>
<dbReference type="GO" id="GO:0004372">
    <property type="term" value="F:glycine hydroxymethyltransferase activity"/>
    <property type="evidence" value="ECO:0007669"/>
    <property type="project" value="UniProtKB-EC"/>
</dbReference>
<dbReference type="UniPathway" id="UPA00193"/>
<dbReference type="InterPro" id="IPR039429">
    <property type="entry name" value="SHMT-like_dom"/>
</dbReference>
<dbReference type="AlphaFoldDB" id="A0A176WAT2"/>
<dbReference type="PANTHER" id="PTHR11680:SF35">
    <property type="entry name" value="SERINE HYDROXYMETHYLTRANSFERASE 1"/>
    <property type="match status" value="1"/>
</dbReference>
<reference evidence="5" key="1">
    <citation type="submission" date="2016-03" db="EMBL/GenBank/DDBJ databases">
        <title>Mechanisms controlling the formation of the plant cell surface in tip-growing cells are functionally conserved among land plants.</title>
        <authorList>
            <person name="Honkanen S."/>
            <person name="Jones V.A."/>
            <person name="Morieri G."/>
            <person name="Champion C."/>
            <person name="Hetherington A.J."/>
            <person name="Kelly S."/>
            <person name="Saint-Marcoux D."/>
            <person name="Proust H."/>
            <person name="Prescott H."/>
            <person name="Dolan L."/>
        </authorList>
    </citation>
    <scope>NUCLEOTIDE SEQUENCE [LARGE SCALE GENOMIC DNA]</scope>
    <source>
        <tissue evidence="5">Whole gametophyte</tissue>
    </source>
</reference>